<dbReference type="GO" id="GO:0008080">
    <property type="term" value="F:N-acetyltransferase activity"/>
    <property type="evidence" value="ECO:0007669"/>
    <property type="project" value="TreeGrafter"/>
</dbReference>
<dbReference type="PANTHER" id="PTHR28037:SF1">
    <property type="entry name" value="ALCOHOL O-ACETYLTRANSFERASE 1-RELATED"/>
    <property type="match status" value="1"/>
</dbReference>
<proteinExistence type="predicted"/>
<evidence type="ECO:0000313" key="1">
    <source>
        <dbReference type="EMBL" id="KAJ7744296.1"/>
    </source>
</evidence>
<name>A0AAD7N3R1_9AGAR</name>
<organism evidence="1 2">
    <name type="scientific">Mycena maculata</name>
    <dbReference type="NCBI Taxonomy" id="230809"/>
    <lineage>
        <taxon>Eukaryota</taxon>
        <taxon>Fungi</taxon>
        <taxon>Dikarya</taxon>
        <taxon>Basidiomycota</taxon>
        <taxon>Agaricomycotina</taxon>
        <taxon>Agaricomycetes</taxon>
        <taxon>Agaricomycetidae</taxon>
        <taxon>Agaricales</taxon>
        <taxon>Marasmiineae</taxon>
        <taxon>Mycenaceae</taxon>
        <taxon>Mycena</taxon>
    </lineage>
</organism>
<gene>
    <name evidence="1" type="ORF">DFH07DRAFT_890544</name>
</gene>
<dbReference type="InterPro" id="IPR052058">
    <property type="entry name" value="Alcohol_O-acetyltransferase"/>
</dbReference>
<dbReference type="Pfam" id="PF07247">
    <property type="entry name" value="AATase"/>
    <property type="match status" value="1"/>
</dbReference>
<dbReference type="InterPro" id="IPR023213">
    <property type="entry name" value="CAT-like_dom_sf"/>
</dbReference>
<dbReference type="InterPro" id="IPR010828">
    <property type="entry name" value="Atf2/Sli1-like"/>
</dbReference>
<evidence type="ECO:0000313" key="2">
    <source>
        <dbReference type="Proteomes" id="UP001215280"/>
    </source>
</evidence>
<dbReference type="SUPFAM" id="SSF52777">
    <property type="entry name" value="CoA-dependent acyltransferases"/>
    <property type="match status" value="1"/>
</dbReference>
<reference evidence="1" key="1">
    <citation type="submission" date="2023-03" db="EMBL/GenBank/DDBJ databases">
        <title>Massive genome expansion in bonnet fungi (Mycena s.s.) driven by repeated elements and novel gene families across ecological guilds.</title>
        <authorList>
            <consortium name="Lawrence Berkeley National Laboratory"/>
            <person name="Harder C.B."/>
            <person name="Miyauchi S."/>
            <person name="Viragh M."/>
            <person name="Kuo A."/>
            <person name="Thoen E."/>
            <person name="Andreopoulos B."/>
            <person name="Lu D."/>
            <person name="Skrede I."/>
            <person name="Drula E."/>
            <person name="Henrissat B."/>
            <person name="Morin E."/>
            <person name="Kohler A."/>
            <person name="Barry K."/>
            <person name="LaButti K."/>
            <person name="Morin E."/>
            <person name="Salamov A."/>
            <person name="Lipzen A."/>
            <person name="Mereny Z."/>
            <person name="Hegedus B."/>
            <person name="Baldrian P."/>
            <person name="Stursova M."/>
            <person name="Weitz H."/>
            <person name="Taylor A."/>
            <person name="Grigoriev I.V."/>
            <person name="Nagy L.G."/>
            <person name="Martin F."/>
            <person name="Kauserud H."/>
        </authorList>
    </citation>
    <scope>NUCLEOTIDE SEQUENCE</scope>
    <source>
        <strain evidence="1">CBHHK188m</strain>
    </source>
</reference>
<dbReference type="PANTHER" id="PTHR28037">
    <property type="entry name" value="ALCOHOL O-ACETYLTRANSFERASE 1-RELATED"/>
    <property type="match status" value="1"/>
</dbReference>
<dbReference type="Proteomes" id="UP001215280">
    <property type="component" value="Unassembled WGS sequence"/>
</dbReference>
<dbReference type="EMBL" id="JARJLG010000108">
    <property type="protein sequence ID" value="KAJ7744296.1"/>
    <property type="molecule type" value="Genomic_DNA"/>
</dbReference>
<accession>A0AAD7N3R1</accession>
<comment type="caution">
    <text evidence="1">The sequence shown here is derived from an EMBL/GenBank/DDBJ whole genome shotgun (WGS) entry which is preliminary data.</text>
</comment>
<sequence length="443" mass="48938">MYHYFPMPALIRLRKIGLMERFHVTRNFLGLDSCVVSSAQYTTQDSAPLTKEILFPALRTLIETHAPLGLQVEGDEATANVYWVRLPNVDLSRIVELSGKEDLKETFEARLARPVETQTDLPLWRIEVLADNRVVFAVHHALADGMSTLAFHLHLFRALQQGSSGNTAPSVAVPTTNVFHPPLEGIISVRPSLPFIFAELYNLVAPLAWRKARSAWTGNPTPTTPDLTTRVRMLTLSAPDVAALSDMWRTHGATLTSVVYMLTVTVLARMLAADPAHYKRVAAIVAVSMHGVAGLADDEICDFPSVQDTMPFLTPVFSWPAAARVAHDLRAQKRKGREMIGMLRFLFGRYVPYFRDQFGKKRTAGFVISNLGRVQVPAVEGKWKLGATAFAQCDVVVGAAFSINITGDPTGAVNIVFAWGERSIEPSFAEAFAKSFEEAFKEL</sequence>
<protein>
    <submittedName>
        <fullName evidence="1">Alcohol acetyltransferase</fullName>
    </submittedName>
</protein>
<feature type="non-terminal residue" evidence="1">
    <location>
        <position position="1"/>
    </location>
</feature>
<dbReference type="AlphaFoldDB" id="A0AAD7N3R1"/>
<keyword evidence="2" id="KW-1185">Reference proteome</keyword>
<dbReference type="Gene3D" id="3.30.559.10">
    <property type="entry name" value="Chloramphenicol acetyltransferase-like domain"/>
    <property type="match status" value="1"/>
</dbReference>